<evidence type="ECO:0000313" key="3">
    <source>
        <dbReference type="Proteomes" id="UP000240505"/>
    </source>
</evidence>
<evidence type="ECO:0000259" key="1">
    <source>
        <dbReference type="Pfam" id="PF14065"/>
    </source>
</evidence>
<evidence type="ECO:0000313" key="2">
    <source>
        <dbReference type="EMBL" id="AVR97125.1"/>
    </source>
</evidence>
<reference evidence="2 3" key="1">
    <citation type="submission" date="2018-03" db="EMBL/GenBank/DDBJ databases">
        <title>Massilia armeniaca sp. nov., isolated from desert soil.</title>
        <authorList>
            <person name="Huang H."/>
            <person name="Ren M."/>
        </authorList>
    </citation>
    <scope>NUCLEOTIDE SEQUENCE [LARGE SCALE GENOMIC DNA]</scope>
    <source>
        <strain evidence="2 3">ZMN-3</strain>
    </source>
</reference>
<dbReference type="KEGG" id="masz:C9I28_16850"/>
<dbReference type="Proteomes" id="UP000240505">
    <property type="component" value="Chromosome"/>
</dbReference>
<dbReference type="OrthoDB" id="7560784at2"/>
<feature type="domain" description="Pvc16 N-terminal" evidence="1">
    <location>
        <begin position="7"/>
        <end position="170"/>
    </location>
</feature>
<organism evidence="2 3">
    <name type="scientific">Pseudoduganella armeniaca</name>
    <dbReference type="NCBI Taxonomy" id="2072590"/>
    <lineage>
        <taxon>Bacteria</taxon>
        <taxon>Pseudomonadati</taxon>
        <taxon>Pseudomonadota</taxon>
        <taxon>Betaproteobacteria</taxon>
        <taxon>Burkholderiales</taxon>
        <taxon>Oxalobacteraceae</taxon>
        <taxon>Telluria group</taxon>
        <taxon>Pseudoduganella</taxon>
    </lineage>
</organism>
<dbReference type="Pfam" id="PF14065">
    <property type="entry name" value="Pvc16_N"/>
    <property type="match status" value="1"/>
</dbReference>
<sequence length="191" mass="20761">MIHAAIRCLAGELNEFFSRTLDTAEEMVVVSNLLGADGALAPDVNNKIVLFLTAIERDTVTQRAPDLAGRAFAGGGPLFLNVYLMAAANFTGRNYQDALRMISLLIGFLHHKPVFDRSNSPAMDASIDKLVFDIENTPPPIMSNIWGVLGGRYLPSILYRVRVVAIDNDHIIGRNMSIADPAVAVARRGTP</sequence>
<dbReference type="EMBL" id="CP028324">
    <property type="protein sequence ID" value="AVR97125.1"/>
    <property type="molecule type" value="Genomic_DNA"/>
</dbReference>
<name>A0A2R4CBZ5_9BURK</name>
<gene>
    <name evidence="2" type="ORF">C9I28_16850</name>
</gene>
<dbReference type="InterPro" id="IPR025351">
    <property type="entry name" value="Pvc16_N"/>
</dbReference>
<proteinExistence type="predicted"/>
<accession>A0A2R4CBZ5</accession>
<keyword evidence="3" id="KW-1185">Reference proteome</keyword>
<dbReference type="AlphaFoldDB" id="A0A2R4CBZ5"/>
<protein>
    <submittedName>
        <fullName evidence="2">DUF4255 domain-containing protein</fullName>
    </submittedName>
</protein>
<dbReference type="RefSeq" id="WP_107142474.1">
    <property type="nucleotide sequence ID" value="NZ_CP028324.1"/>
</dbReference>